<organism evidence="1 2">
    <name type="scientific">Skermanella stibiiresistens SB22</name>
    <dbReference type="NCBI Taxonomy" id="1385369"/>
    <lineage>
        <taxon>Bacteria</taxon>
        <taxon>Pseudomonadati</taxon>
        <taxon>Pseudomonadota</taxon>
        <taxon>Alphaproteobacteria</taxon>
        <taxon>Rhodospirillales</taxon>
        <taxon>Azospirillaceae</taxon>
        <taxon>Skermanella</taxon>
    </lineage>
</organism>
<evidence type="ECO:0000313" key="1">
    <source>
        <dbReference type="EMBL" id="EWY42448.1"/>
    </source>
</evidence>
<dbReference type="PANTHER" id="PTHR38453">
    <property type="entry name" value="CYTOPLASMIC PROTEIN-RELATED"/>
    <property type="match status" value="1"/>
</dbReference>
<proteinExistence type="predicted"/>
<comment type="caution">
    <text evidence="1">The sequence shown here is derived from an EMBL/GenBank/DDBJ whole genome shotgun (WGS) entry which is preliminary data.</text>
</comment>
<dbReference type="InterPro" id="IPR007423">
    <property type="entry name" value="Sel_put"/>
</dbReference>
<dbReference type="Pfam" id="PF04328">
    <property type="entry name" value="Sel_put"/>
    <property type="match status" value="1"/>
</dbReference>
<dbReference type="PANTHER" id="PTHR38453:SF1">
    <property type="entry name" value="CYTOPLASMIC PROTEIN"/>
    <property type="match status" value="1"/>
</dbReference>
<gene>
    <name evidence="1" type="ORF">N825_00485</name>
</gene>
<evidence type="ECO:0000313" key="2">
    <source>
        <dbReference type="Proteomes" id="UP000019486"/>
    </source>
</evidence>
<evidence type="ECO:0008006" key="3">
    <source>
        <dbReference type="Google" id="ProtNLM"/>
    </source>
</evidence>
<dbReference type="Proteomes" id="UP000019486">
    <property type="component" value="Unassembled WGS sequence"/>
</dbReference>
<keyword evidence="2" id="KW-1185">Reference proteome</keyword>
<name>W9HEW6_9PROT</name>
<protein>
    <recommendedName>
        <fullName evidence="3">Small protein YjiX</fullName>
    </recommendedName>
</protein>
<reference evidence="1 2" key="1">
    <citation type="submission" date="2013-08" db="EMBL/GenBank/DDBJ databases">
        <title>The genome sequence of Skermanella stibiiresistens.</title>
        <authorList>
            <person name="Zhu W."/>
            <person name="Wang G."/>
        </authorList>
    </citation>
    <scope>NUCLEOTIDE SEQUENCE [LARGE SCALE GENOMIC DNA]</scope>
    <source>
        <strain evidence="1 2">SB22</strain>
    </source>
</reference>
<dbReference type="EMBL" id="AVFL01000001">
    <property type="protein sequence ID" value="EWY42448.1"/>
    <property type="molecule type" value="Genomic_DNA"/>
</dbReference>
<sequence>MIGRLKETGRLMIGIPCYDTYVAHRLENHPDQPVMTYEEFFRERQDKRYGVGGGGMNRCC</sequence>
<dbReference type="STRING" id="1385369.N825_00485"/>
<dbReference type="PATRIC" id="fig|1385369.3.peg.98"/>
<dbReference type="AlphaFoldDB" id="W9HEW6"/>
<accession>W9HEW6</accession>